<dbReference type="Proteomes" id="UP000030651">
    <property type="component" value="Unassembled WGS sequence"/>
</dbReference>
<dbReference type="SUPFAM" id="SSF50960">
    <property type="entry name" value="TolB, C-terminal domain"/>
    <property type="match status" value="1"/>
</dbReference>
<feature type="transmembrane region" description="Helical" evidence="2">
    <location>
        <begin position="195"/>
        <end position="215"/>
    </location>
</feature>
<evidence type="ECO:0000313" key="3">
    <source>
        <dbReference type="EMBL" id="ETS74407.1"/>
    </source>
</evidence>
<keyword evidence="4" id="KW-1185">Reference proteome</keyword>
<name>W3WMM6_PESFW</name>
<dbReference type="GeneID" id="19279286"/>
<reference evidence="4" key="1">
    <citation type="journal article" date="2015" name="BMC Genomics">
        <title>Genomic and transcriptomic analysis of the endophytic fungus Pestalotiopsis fici reveals its lifestyle and high potential for synthesis of natural products.</title>
        <authorList>
            <person name="Wang X."/>
            <person name="Zhang X."/>
            <person name="Liu L."/>
            <person name="Xiang M."/>
            <person name="Wang W."/>
            <person name="Sun X."/>
            <person name="Che Y."/>
            <person name="Guo L."/>
            <person name="Liu G."/>
            <person name="Guo L."/>
            <person name="Wang C."/>
            <person name="Yin W.B."/>
            <person name="Stadler M."/>
            <person name="Zhang X."/>
            <person name="Liu X."/>
        </authorList>
    </citation>
    <scope>NUCLEOTIDE SEQUENCE [LARGE SCALE GENOMIC DNA]</scope>
    <source>
        <strain evidence="4">W106-1 / CGMCC3.15140</strain>
    </source>
</reference>
<protein>
    <submittedName>
        <fullName evidence="3">Uncharacterized protein</fullName>
    </submittedName>
</protein>
<evidence type="ECO:0000313" key="4">
    <source>
        <dbReference type="Proteomes" id="UP000030651"/>
    </source>
</evidence>
<feature type="transmembrane region" description="Helical" evidence="2">
    <location>
        <begin position="289"/>
        <end position="310"/>
    </location>
</feature>
<evidence type="ECO:0000256" key="2">
    <source>
        <dbReference type="SAM" id="Phobius"/>
    </source>
</evidence>
<dbReference type="EMBL" id="KI912120">
    <property type="protein sequence ID" value="ETS74407.1"/>
    <property type="molecule type" value="Genomic_DNA"/>
</dbReference>
<dbReference type="STRING" id="1229662.W3WMM6"/>
<keyword evidence="2" id="KW-0472">Membrane</keyword>
<sequence>MTGSTSVTTQASNDSNGRLIADDSGRKLNFNDKDQLQSVIDSSGQKRAIEYHADDFLAATRDEQSSAKLFHSQGITNAVDTTDSQEQSTKLSILSDDRRLLASFTDDGKPSTHYLDQKGSTVLLFDNEDYRALAFSAYGSDLAGVRDDGIESRFGFSQEFKHPESDLVYLRARHYSTDNMSFVSMDFKITENRKAGSWMVVMAFGGGAAALATLIPPLGPVATVAVAAAIGAVGNLLGGAVQRCIAGECDRYSFGQFAVDMISGALRGAASMGVSIVIANTGWSTTARYFFAGGANGFTLTAVAQIGAYFVDHQYHGDYGELILHTVTGILAGATGSLPLGTAAGRFRIRVTRVYARFRVWLRSDVSGKLCPRTRATSFDEGPGGGPGNEPKGPPPDPPGPGSAMQVY</sequence>
<feature type="compositionally biased region" description="Pro residues" evidence="1">
    <location>
        <begin position="392"/>
        <end position="401"/>
    </location>
</feature>
<feature type="transmembrane region" description="Helical" evidence="2">
    <location>
        <begin position="322"/>
        <end position="343"/>
    </location>
</feature>
<feature type="transmembrane region" description="Helical" evidence="2">
    <location>
        <begin position="221"/>
        <end position="241"/>
    </location>
</feature>
<feature type="region of interest" description="Disordered" evidence="1">
    <location>
        <begin position="1"/>
        <end position="26"/>
    </location>
</feature>
<gene>
    <name evidence="3" type="ORF">PFICI_14273</name>
</gene>
<dbReference type="eggNOG" id="ENOG502QWB4">
    <property type="taxonomic scope" value="Eukaryota"/>
</dbReference>
<dbReference type="Gene3D" id="2.180.10.10">
    <property type="entry name" value="RHS repeat-associated core"/>
    <property type="match status" value="1"/>
</dbReference>
<evidence type="ECO:0000256" key="1">
    <source>
        <dbReference type="SAM" id="MobiDB-lite"/>
    </source>
</evidence>
<proteinExistence type="predicted"/>
<feature type="region of interest" description="Disordered" evidence="1">
    <location>
        <begin position="373"/>
        <end position="408"/>
    </location>
</feature>
<keyword evidence="2" id="KW-1133">Transmembrane helix</keyword>
<feature type="compositionally biased region" description="Polar residues" evidence="1">
    <location>
        <begin position="1"/>
        <end position="16"/>
    </location>
</feature>
<dbReference type="OrthoDB" id="442731at2759"/>
<accession>W3WMM6</accession>
<dbReference type="InParanoid" id="W3WMM6"/>
<dbReference type="RefSeq" id="XP_007841045.1">
    <property type="nucleotide sequence ID" value="XM_007842854.1"/>
</dbReference>
<dbReference type="KEGG" id="pfy:PFICI_14273"/>
<dbReference type="AlphaFoldDB" id="W3WMM6"/>
<dbReference type="HOGENOM" id="CLU_674561_0_0_1"/>
<keyword evidence="2" id="KW-0812">Transmembrane</keyword>
<organism evidence="3 4">
    <name type="scientific">Pestalotiopsis fici (strain W106-1 / CGMCC3.15140)</name>
    <dbReference type="NCBI Taxonomy" id="1229662"/>
    <lineage>
        <taxon>Eukaryota</taxon>
        <taxon>Fungi</taxon>
        <taxon>Dikarya</taxon>
        <taxon>Ascomycota</taxon>
        <taxon>Pezizomycotina</taxon>
        <taxon>Sordariomycetes</taxon>
        <taxon>Xylariomycetidae</taxon>
        <taxon>Amphisphaeriales</taxon>
        <taxon>Sporocadaceae</taxon>
        <taxon>Pestalotiopsis</taxon>
    </lineage>
</organism>